<keyword evidence="1" id="KW-1133">Transmembrane helix</keyword>
<gene>
    <name evidence="2" type="ORF">NCTC10741_00083</name>
</gene>
<evidence type="ECO:0000313" key="2">
    <source>
        <dbReference type="EMBL" id="VDR36988.1"/>
    </source>
</evidence>
<dbReference type="AlphaFoldDB" id="A0A3P8KBU0"/>
<keyword evidence="1" id="KW-0812">Transmembrane</keyword>
<name>A0A3P8KBU0_TSUPA</name>
<proteinExistence type="predicted"/>
<protein>
    <submittedName>
        <fullName evidence="2">Uncharacterized protein</fullName>
    </submittedName>
</protein>
<evidence type="ECO:0000313" key="3">
    <source>
        <dbReference type="Proteomes" id="UP000271626"/>
    </source>
</evidence>
<reference evidence="2 3" key="1">
    <citation type="submission" date="2018-12" db="EMBL/GenBank/DDBJ databases">
        <authorList>
            <consortium name="Pathogen Informatics"/>
        </authorList>
    </citation>
    <scope>NUCLEOTIDE SEQUENCE [LARGE SCALE GENOMIC DNA]</scope>
    <source>
        <strain evidence="2 3">NCTC10741</strain>
    </source>
</reference>
<accession>A0A3P8KBU0</accession>
<dbReference type="EMBL" id="LR131273">
    <property type="protein sequence ID" value="VDR36988.1"/>
    <property type="molecule type" value="Genomic_DNA"/>
</dbReference>
<dbReference type="Proteomes" id="UP000271626">
    <property type="component" value="Chromosome"/>
</dbReference>
<organism evidence="2 3">
    <name type="scientific">Tsukamurella paurometabola</name>
    <name type="common">Corynebacterium paurometabolum</name>
    <dbReference type="NCBI Taxonomy" id="2061"/>
    <lineage>
        <taxon>Bacteria</taxon>
        <taxon>Bacillati</taxon>
        <taxon>Actinomycetota</taxon>
        <taxon>Actinomycetes</taxon>
        <taxon>Mycobacteriales</taxon>
        <taxon>Tsukamurellaceae</taxon>
        <taxon>Tsukamurella</taxon>
    </lineage>
</organism>
<feature type="transmembrane region" description="Helical" evidence="1">
    <location>
        <begin position="18"/>
        <end position="39"/>
    </location>
</feature>
<evidence type="ECO:0000256" key="1">
    <source>
        <dbReference type="SAM" id="Phobius"/>
    </source>
</evidence>
<keyword evidence="1" id="KW-0472">Membrane</keyword>
<sequence length="90" mass="9787">MARKGIIVTWLIEHLPRILAGTLVLGTAWAALAGIVVAVTPDVPGMRRRIVTGLVAVPLAALAFMFIVAVIYMLTALGGYAVTGDWRWWW</sequence>
<feature type="transmembrane region" description="Helical" evidence="1">
    <location>
        <begin position="51"/>
        <end position="82"/>
    </location>
</feature>